<comment type="caution">
    <text evidence="2">The sequence shown here is derived from an EMBL/GenBank/DDBJ whole genome shotgun (WGS) entry which is preliminary data.</text>
</comment>
<name>A0A067A1Y8_HYDMR</name>
<evidence type="ECO:0000313" key="3">
    <source>
        <dbReference type="Proteomes" id="UP000027341"/>
    </source>
</evidence>
<dbReference type="Proteomes" id="UP000027341">
    <property type="component" value="Unassembled WGS sequence"/>
</dbReference>
<dbReference type="EMBL" id="JMIU01000001">
    <property type="protein sequence ID" value="KDN96380.1"/>
    <property type="molecule type" value="Genomic_DNA"/>
</dbReference>
<proteinExistence type="predicted"/>
<sequence length="192" mass="21771">MPFNLTKRFFQSILTIIILSSLSACSSTPSTPSEGKMIVLHEKDNKQATDIIVKTMLDEGYETKKVNDTQFIVFYDQQTFIMEPKMIQGGLSRIVVNRVVKIKPKYRHSPELQAMTTVLNRKLNFAKFSLIDHNKAGQIQASITFINETVSTEEIRQFMLWLDDSLASVRSMVAPEVLQMIDSPNAVSVQKP</sequence>
<feature type="signal peptide" evidence="1">
    <location>
        <begin position="1"/>
        <end position="26"/>
    </location>
</feature>
<dbReference type="AlphaFoldDB" id="A0A067A1Y8"/>
<dbReference type="RefSeq" id="WP_051623120.1">
    <property type="nucleotide sequence ID" value="NZ_AP020335.1"/>
</dbReference>
<feature type="chain" id="PRO_5001632755" description="Lipoprotein" evidence="1">
    <location>
        <begin position="27"/>
        <end position="192"/>
    </location>
</feature>
<protein>
    <recommendedName>
        <fullName evidence="4">Lipoprotein</fullName>
    </recommendedName>
</protein>
<evidence type="ECO:0000256" key="1">
    <source>
        <dbReference type="SAM" id="SignalP"/>
    </source>
</evidence>
<gene>
    <name evidence="2" type="ORF">EI16_08895</name>
</gene>
<accession>A0A067A1Y8</accession>
<evidence type="ECO:0000313" key="2">
    <source>
        <dbReference type="EMBL" id="KDN96380.1"/>
    </source>
</evidence>
<reference evidence="2 3" key="1">
    <citation type="submission" date="2014-04" db="EMBL/GenBank/DDBJ databases">
        <title>Draft genome sequence of Hydrogenovibrio marinus MH-110, a model organism for aerobic H2 metabolism.</title>
        <authorList>
            <person name="Cha H.J."/>
            <person name="Jo B.H."/>
            <person name="Hwang B.H."/>
        </authorList>
    </citation>
    <scope>NUCLEOTIDE SEQUENCE [LARGE SCALE GENOMIC DNA]</scope>
    <source>
        <strain evidence="2 3">MH-110</strain>
    </source>
</reference>
<evidence type="ECO:0008006" key="4">
    <source>
        <dbReference type="Google" id="ProtNLM"/>
    </source>
</evidence>
<keyword evidence="3" id="KW-1185">Reference proteome</keyword>
<keyword evidence="1" id="KW-0732">Signal</keyword>
<organism evidence="2 3">
    <name type="scientific">Hydrogenovibrio marinus</name>
    <dbReference type="NCBI Taxonomy" id="28885"/>
    <lineage>
        <taxon>Bacteria</taxon>
        <taxon>Pseudomonadati</taxon>
        <taxon>Pseudomonadota</taxon>
        <taxon>Gammaproteobacteria</taxon>
        <taxon>Thiotrichales</taxon>
        <taxon>Piscirickettsiaceae</taxon>
        <taxon>Hydrogenovibrio</taxon>
    </lineage>
</organism>
<dbReference type="PROSITE" id="PS51257">
    <property type="entry name" value="PROKAR_LIPOPROTEIN"/>
    <property type="match status" value="1"/>
</dbReference>